<sequence length="71" mass="8160">MPNYVIDTTPTKNNTHILHEIDCPYAPDKNHSIEIGYYIECSSALRYIRIKKTNLNVSGCKYCCRSCCSKK</sequence>
<proteinExistence type="predicted"/>
<evidence type="ECO:0000313" key="1">
    <source>
        <dbReference type="EMBL" id="RBT68088.1"/>
    </source>
</evidence>
<comment type="caution">
    <text evidence="2">The sequence shown here is derived from an EMBL/GenBank/DDBJ whole genome shotgun (WGS) entry which is preliminary data.</text>
</comment>
<reference evidence="1 4" key="1">
    <citation type="submission" date="2015-06" db="EMBL/GenBank/DDBJ databases">
        <title>The Genome Sequence of Enterococcus hirae 88EA1.</title>
        <authorList>
            <consortium name="The Broad Institute Genomics Platform"/>
            <consortium name="The Broad Institute Genome Sequencing Center for Infectious Disease"/>
            <person name="Earl A.M."/>
            <person name="Van Tyne D."/>
            <person name="Lebreton F."/>
            <person name="Saavedra J.T."/>
            <person name="Gilmore M.S."/>
            <person name="Manson McGuire A."/>
            <person name="Clock S."/>
            <person name="Crupain M."/>
            <person name="Rangan U."/>
            <person name="Young S."/>
            <person name="Abouelleil A."/>
            <person name="Cao P."/>
            <person name="Chapman S.B."/>
            <person name="Griggs A."/>
            <person name="Priest M."/>
            <person name="Shea T."/>
            <person name="Wortman J."/>
            <person name="Nusbaum C."/>
            <person name="Birren B."/>
        </authorList>
    </citation>
    <scope>NUCLEOTIDE SEQUENCE [LARGE SCALE GENOMIC DNA]</scope>
    <source>
        <strain evidence="1 4">88EA1</strain>
    </source>
</reference>
<accession>A0A366UGB1</accession>
<dbReference type="EMBL" id="CABEEP010000001">
    <property type="protein sequence ID" value="VTQ61338.1"/>
    <property type="molecule type" value="Genomic_DNA"/>
</dbReference>
<organism evidence="2 5">
    <name type="scientific">Enterococcus hirae</name>
    <dbReference type="NCBI Taxonomy" id="1354"/>
    <lineage>
        <taxon>Bacteria</taxon>
        <taxon>Bacillati</taxon>
        <taxon>Bacillota</taxon>
        <taxon>Bacilli</taxon>
        <taxon>Lactobacillales</taxon>
        <taxon>Enterococcaceae</taxon>
        <taxon>Enterococcus</taxon>
    </lineage>
</organism>
<dbReference type="EMBL" id="LESJ01000005">
    <property type="protein sequence ID" value="RBT68088.1"/>
    <property type="molecule type" value="Genomic_DNA"/>
</dbReference>
<protein>
    <submittedName>
        <fullName evidence="2">Uncharacterized protein</fullName>
    </submittedName>
</protein>
<evidence type="ECO:0000313" key="5">
    <source>
        <dbReference type="Proteomes" id="UP000352698"/>
    </source>
</evidence>
<dbReference type="AlphaFoldDB" id="A0A366UGB1"/>
<evidence type="ECO:0000313" key="4">
    <source>
        <dbReference type="Proteomes" id="UP000253498"/>
    </source>
</evidence>
<dbReference type="Proteomes" id="UP000352698">
    <property type="component" value="Unassembled WGS sequence"/>
</dbReference>
<evidence type="ECO:0000313" key="3">
    <source>
        <dbReference type="EMBL" id="VTQ65712.1"/>
    </source>
</evidence>
<reference evidence="2 5" key="2">
    <citation type="submission" date="2019-05" db="EMBL/GenBank/DDBJ databases">
        <authorList>
            <consortium name="Pathogen Informatics"/>
        </authorList>
    </citation>
    <scope>NUCLEOTIDE SEQUENCE [LARGE SCALE GENOMIC DNA]</scope>
    <source>
        <strain evidence="2 5">NCTC12204</strain>
    </source>
</reference>
<gene>
    <name evidence="1" type="ORF">EB03_01212</name>
    <name evidence="2" type="ORF">NCTC12204_00787</name>
    <name evidence="3" type="ORF">NCTC12204_01775</name>
</gene>
<name>A0A366UGB1_ENTHR</name>
<evidence type="ECO:0000313" key="2">
    <source>
        <dbReference type="EMBL" id="VTQ61338.1"/>
    </source>
</evidence>
<dbReference type="Proteomes" id="UP000253498">
    <property type="component" value="Unassembled WGS sequence"/>
</dbReference>
<dbReference type="EMBL" id="CABEEP010000001">
    <property type="protein sequence ID" value="VTQ65712.1"/>
    <property type="molecule type" value="Genomic_DNA"/>
</dbReference>